<comment type="caution">
    <text evidence="3">The sequence shown here is derived from an EMBL/GenBank/DDBJ whole genome shotgun (WGS) entry which is preliminary data.</text>
</comment>
<gene>
    <name evidence="3" type="ORF">GOMPHAMPRED_001834</name>
</gene>
<protein>
    <submittedName>
        <fullName evidence="3">Uncharacterized protein</fullName>
    </submittedName>
</protein>
<keyword evidence="2" id="KW-0472">Membrane</keyword>
<evidence type="ECO:0000256" key="2">
    <source>
        <dbReference type="SAM" id="Phobius"/>
    </source>
</evidence>
<dbReference type="AlphaFoldDB" id="A0A8H3F9I6"/>
<keyword evidence="2" id="KW-1133">Transmembrane helix</keyword>
<dbReference type="OrthoDB" id="5322539at2759"/>
<feature type="transmembrane region" description="Helical" evidence="2">
    <location>
        <begin position="118"/>
        <end position="137"/>
    </location>
</feature>
<accession>A0A8H3F9I6</accession>
<proteinExistence type="predicted"/>
<dbReference type="EMBL" id="CAJPDQ010000014">
    <property type="protein sequence ID" value="CAF9919499.1"/>
    <property type="molecule type" value="Genomic_DNA"/>
</dbReference>
<feature type="transmembrane region" description="Helical" evidence="2">
    <location>
        <begin position="225"/>
        <end position="247"/>
    </location>
</feature>
<evidence type="ECO:0000256" key="1">
    <source>
        <dbReference type="SAM" id="MobiDB-lite"/>
    </source>
</evidence>
<evidence type="ECO:0000313" key="3">
    <source>
        <dbReference type="EMBL" id="CAF9919499.1"/>
    </source>
</evidence>
<feature type="transmembrane region" description="Helical" evidence="2">
    <location>
        <begin position="157"/>
        <end position="184"/>
    </location>
</feature>
<name>A0A8H3F9I6_9LECA</name>
<reference evidence="3" key="1">
    <citation type="submission" date="2021-03" db="EMBL/GenBank/DDBJ databases">
        <authorList>
            <person name="Tagirdzhanova G."/>
        </authorList>
    </citation>
    <scope>NUCLEOTIDE SEQUENCE</scope>
</reference>
<sequence length="693" mass="75546">MSQAIQGPRENINGLKSGFQESNVPAGHTCSPILCTQPAEDQSRRHDDQEAHESKGCVIVLAESHDVSITTRAPENTPFQHNASEELGLKTSTTISTKAQTFHRSGILCKLRTWRAPLFMIGGFSCGLVIALAQHSMNSQLNGQQVSEVQAGHRLPQAWILSINALLAFLVQMSFITAAGTAVIQRQWLNMHRDIFSIEELDNITSLLGDLTSFVKRTTWYRAPILATLALIPWMLPVAVIVVPGTLTVASVSTTQQKWEAVPQLDYTSAAWTSNYSQISHLNFGASEFHPVTAPTVYRAMYTSASSGRILALPSRYSNASYHLDFFAPKLKCEPASKALTNNLTRHFGTVYDHGVWQTEFGVIDFASFVQENLTNYLSTNGTIGVDASSIFDKDLDYSNDAAHIYFMSNGGKWSGSSVLPTTGGPLNWTTGGKAMVNTTDCKLYNASYSVDFNFDYPSQNIKVATTDKNVVSFGNVSPVSNYTVSTVDDNLGNTIYVYVFDPTINAYASIMQSFGRFFSGISTDGFYGVRKKEGVLPLPQSDFDVMLNLDNTNIENFARDIEEMFQNFTISLLSEPLLSSNASAVAVSITTSPATYIYASRNLLIAYGLAFASTLVCCAFGAHAFLVNKGSYQNRLSSYLRATIEAKIYLLVPKGDSGADPLPKILGQVPVPLRSIPPSIASRANSFDGAGT</sequence>
<feature type="region of interest" description="Disordered" evidence="1">
    <location>
        <begin position="1"/>
        <end position="20"/>
    </location>
</feature>
<keyword evidence="4" id="KW-1185">Reference proteome</keyword>
<organism evidence="3 4">
    <name type="scientific">Gomphillus americanus</name>
    <dbReference type="NCBI Taxonomy" id="1940652"/>
    <lineage>
        <taxon>Eukaryota</taxon>
        <taxon>Fungi</taxon>
        <taxon>Dikarya</taxon>
        <taxon>Ascomycota</taxon>
        <taxon>Pezizomycotina</taxon>
        <taxon>Lecanoromycetes</taxon>
        <taxon>OSLEUM clade</taxon>
        <taxon>Ostropomycetidae</taxon>
        <taxon>Ostropales</taxon>
        <taxon>Graphidaceae</taxon>
        <taxon>Gomphilloideae</taxon>
        <taxon>Gomphillus</taxon>
    </lineage>
</organism>
<keyword evidence="2" id="KW-0812">Transmembrane</keyword>
<feature type="transmembrane region" description="Helical" evidence="2">
    <location>
        <begin position="605"/>
        <end position="628"/>
    </location>
</feature>
<evidence type="ECO:0000313" key="4">
    <source>
        <dbReference type="Proteomes" id="UP000664169"/>
    </source>
</evidence>
<dbReference type="PANTHER" id="PTHR35041">
    <property type="entry name" value="MEDIATOR OF RNA POLYMERASE II TRANSCRIPTION SUBUNIT 1"/>
    <property type="match status" value="1"/>
</dbReference>
<dbReference type="Proteomes" id="UP000664169">
    <property type="component" value="Unassembled WGS sequence"/>
</dbReference>
<dbReference type="PANTHER" id="PTHR35041:SF6">
    <property type="entry name" value="FORMYLMETHIONINE DEFORMYLASE-LIKE PROTEIN-RELATED"/>
    <property type="match status" value="1"/>
</dbReference>